<sequence>MMMSTTMIPSFEVPHEDSSDDDDEASNNELWLLRAPAHMDVAALLNGVTLDVDSQMLLERPQQSNRTSVVAAAAAANTNILARFKPSASTSTDGSKDEREKEEEEYALILDDARELDILRLLVPDNTKKNKSKNASSAEQLLVPYSHPFQRQIHLTSVVSCGSGTSNNINPSTGGDATNNTILSNIKSEMILAPPPDTAPPPALNTNGNGSVDAMRLAYIPVPQRSGMKRRWTMPGGGGAGGTESLSTTTTTSQSMPKKARVRKEEKDETAEVDMKEDDMVINKEDKKGEKKKKKEKKKGKKSN</sequence>
<feature type="region of interest" description="Disordered" evidence="1">
    <location>
        <begin position="1"/>
        <end position="25"/>
    </location>
</feature>
<evidence type="ECO:0000313" key="2">
    <source>
        <dbReference type="EMBL" id="KAL3772164.1"/>
    </source>
</evidence>
<comment type="caution">
    <text evidence="2">The sequence shown here is derived from an EMBL/GenBank/DDBJ whole genome shotgun (WGS) entry which is preliminary data.</text>
</comment>
<dbReference type="EMBL" id="JALLBG020000008">
    <property type="protein sequence ID" value="KAL3772614.1"/>
    <property type="molecule type" value="Genomic_DNA"/>
</dbReference>
<evidence type="ECO:0000313" key="4">
    <source>
        <dbReference type="Proteomes" id="UP001530293"/>
    </source>
</evidence>
<keyword evidence="4" id="KW-1185">Reference proteome</keyword>
<dbReference type="AlphaFoldDB" id="A0ABD3N7W6"/>
<feature type="region of interest" description="Disordered" evidence="1">
    <location>
        <begin position="84"/>
        <end position="103"/>
    </location>
</feature>
<evidence type="ECO:0000256" key="1">
    <source>
        <dbReference type="SAM" id="MobiDB-lite"/>
    </source>
</evidence>
<dbReference type="EMBL" id="JALLBG020000015">
    <property type="protein sequence ID" value="KAL3772164.1"/>
    <property type="molecule type" value="Genomic_DNA"/>
</dbReference>
<feature type="compositionally biased region" description="Acidic residues" evidence="1">
    <location>
        <begin position="268"/>
        <end position="277"/>
    </location>
</feature>
<evidence type="ECO:0000313" key="3">
    <source>
        <dbReference type="EMBL" id="KAL3772614.1"/>
    </source>
</evidence>
<dbReference type="Proteomes" id="UP001530293">
    <property type="component" value="Unassembled WGS sequence"/>
</dbReference>
<name>A0ABD3N7W6_9STRA</name>
<feature type="compositionally biased region" description="Low complexity" evidence="1">
    <location>
        <begin position="243"/>
        <end position="255"/>
    </location>
</feature>
<feature type="compositionally biased region" description="Basic and acidic residues" evidence="1">
    <location>
        <begin position="278"/>
        <end position="289"/>
    </location>
</feature>
<feature type="compositionally biased region" description="Basic residues" evidence="1">
    <location>
        <begin position="290"/>
        <end position="304"/>
    </location>
</feature>
<protein>
    <submittedName>
        <fullName evidence="2">Uncharacterized protein</fullName>
    </submittedName>
</protein>
<accession>A0ABD3N7W6</accession>
<gene>
    <name evidence="3" type="ORF">ACHAWU_002520</name>
    <name evidence="2" type="ORF">ACHAWU_008565</name>
</gene>
<organism evidence="2 4">
    <name type="scientific">Discostella pseudostelligera</name>
    <dbReference type="NCBI Taxonomy" id="259834"/>
    <lineage>
        <taxon>Eukaryota</taxon>
        <taxon>Sar</taxon>
        <taxon>Stramenopiles</taxon>
        <taxon>Ochrophyta</taxon>
        <taxon>Bacillariophyta</taxon>
        <taxon>Coscinodiscophyceae</taxon>
        <taxon>Thalassiosirophycidae</taxon>
        <taxon>Stephanodiscales</taxon>
        <taxon>Stephanodiscaceae</taxon>
        <taxon>Discostella</taxon>
    </lineage>
</organism>
<reference evidence="2 4" key="1">
    <citation type="submission" date="2024-10" db="EMBL/GenBank/DDBJ databases">
        <title>Updated reference genomes for cyclostephanoid diatoms.</title>
        <authorList>
            <person name="Roberts W.R."/>
            <person name="Alverson A.J."/>
        </authorList>
    </citation>
    <scope>NUCLEOTIDE SEQUENCE [LARGE SCALE GENOMIC DNA]</scope>
    <source>
        <strain evidence="2 4">AJA232-27</strain>
    </source>
</reference>
<feature type="region of interest" description="Disordered" evidence="1">
    <location>
        <begin position="228"/>
        <end position="304"/>
    </location>
</feature>
<proteinExistence type="predicted"/>